<proteinExistence type="predicted"/>
<dbReference type="Proteomes" id="UP000049979">
    <property type="component" value="Unassembled WGS sequence"/>
</dbReference>
<evidence type="ECO:0000313" key="3">
    <source>
        <dbReference type="EMBL" id="MTR81269.1"/>
    </source>
</evidence>
<dbReference type="OrthoDB" id="9794041at2"/>
<dbReference type="Pfam" id="PF09424">
    <property type="entry name" value="YqeY"/>
    <property type="match status" value="1"/>
</dbReference>
<gene>
    <name evidence="2" type="primary">yqeY</name>
    <name evidence="2" type="ORF">ERS852420_02803</name>
    <name evidence="3" type="ORF">GMD30_05960</name>
    <name evidence="1" type="ORF">M72_14381</name>
</gene>
<dbReference type="GeneID" id="99747863"/>
<protein>
    <submittedName>
        <fullName evidence="3">GatB/YqeY domain-containing protein</fullName>
    </submittedName>
    <submittedName>
        <fullName evidence="2">Uncharacterized conserved protein</fullName>
    </submittedName>
</protein>
<evidence type="ECO:0000313" key="6">
    <source>
        <dbReference type="Proteomes" id="UP000446657"/>
    </source>
</evidence>
<reference evidence="3 6" key="3">
    <citation type="journal article" date="2019" name="Nat. Med.">
        <title>A library of human gut bacterial isolates paired with longitudinal multiomics data enables mechanistic microbiome research.</title>
        <authorList>
            <person name="Poyet M."/>
            <person name="Groussin M."/>
            <person name="Gibbons S.M."/>
            <person name="Avila-Pacheco J."/>
            <person name="Jiang X."/>
            <person name="Kearney S.M."/>
            <person name="Perrotta A.R."/>
            <person name="Berdy B."/>
            <person name="Zhao S."/>
            <person name="Lieberman T.D."/>
            <person name="Swanson P.K."/>
            <person name="Smith M."/>
            <person name="Roesemann S."/>
            <person name="Alexander J.E."/>
            <person name="Rich S.A."/>
            <person name="Livny J."/>
            <person name="Vlamakis H."/>
            <person name="Clish C."/>
            <person name="Bullock K."/>
            <person name="Deik A."/>
            <person name="Scott J."/>
            <person name="Pierce K.A."/>
            <person name="Xavier R.J."/>
            <person name="Alm E.J."/>
        </authorList>
    </citation>
    <scope>NUCLEOTIDE SEQUENCE [LARGE SCALE GENOMIC DNA]</scope>
    <source>
        <strain evidence="3 6">BIOML-A1</strain>
    </source>
</reference>
<dbReference type="PANTHER" id="PTHR28055:SF1">
    <property type="entry name" value="ALTERED INHERITANCE OF MITOCHONDRIA PROTEIN 41, MITOCHONDRIAL"/>
    <property type="match status" value="1"/>
</dbReference>
<dbReference type="AlphaFoldDB" id="A0A0M6WZ32"/>
<evidence type="ECO:0000313" key="2">
    <source>
        <dbReference type="EMBL" id="CUN11566.1"/>
    </source>
</evidence>
<dbReference type="GO" id="GO:0016884">
    <property type="term" value="F:carbon-nitrogen ligase activity, with glutamine as amido-N-donor"/>
    <property type="evidence" value="ECO:0007669"/>
    <property type="project" value="InterPro"/>
</dbReference>
<dbReference type="SUPFAM" id="SSF89095">
    <property type="entry name" value="GatB/YqeY motif"/>
    <property type="match status" value="1"/>
</dbReference>
<dbReference type="RefSeq" id="WP_022044983.1">
    <property type="nucleotide sequence ID" value="NZ_CP173697.1"/>
</dbReference>
<reference evidence="4" key="1">
    <citation type="submission" date="2015-05" db="EMBL/GenBank/DDBJ databases">
        <authorList>
            <consortium name="Pathogen Informatics"/>
        </authorList>
    </citation>
    <scope>NUCLEOTIDE SEQUENCE [LARGE SCALE GENOMIC DNA]</scope>
    <source>
        <strain evidence="2 5">2789STDY5608863</strain>
        <strain evidence="4">M72</strain>
    </source>
</reference>
<dbReference type="InterPro" id="IPR019004">
    <property type="entry name" value="YqeY/Aim41"/>
</dbReference>
<dbReference type="InterPro" id="IPR042184">
    <property type="entry name" value="YqeY/Aim41_N"/>
</dbReference>
<sequence>MQMEQLRKDMMAAMKARDKERKDAISSLVSAVKKNAIDAGCRDDIPEDMVNATIMKELKTVQEQIDSCPADRTDLLEEYRKRYDIMKEYAPKMLSKEEVTAIVKEKFADVIATKNKGQIMKTIMPELKGKADGKVINEVVTEMCNA</sequence>
<dbReference type="Proteomes" id="UP000095495">
    <property type="component" value="Unassembled WGS sequence"/>
</dbReference>
<dbReference type="Gene3D" id="1.10.1510.10">
    <property type="entry name" value="Uncharacterised protein YqeY/AIM41 PF09424, N-terminal domain"/>
    <property type="match status" value="1"/>
</dbReference>
<dbReference type="STRING" id="301302.ERS852420_02803"/>
<dbReference type="EMBL" id="CYXV01000013">
    <property type="protein sequence ID" value="CUN11566.1"/>
    <property type="molecule type" value="Genomic_DNA"/>
</dbReference>
<dbReference type="Gene3D" id="1.10.10.410">
    <property type="match status" value="1"/>
</dbReference>
<reference evidence="1" key="2">
    <citation type="submission" date="2015-05" db="EMBL/GenBank/DDBJ databases">
        <authorList>
            <person name="Wang D.B."/>
            <person name="Wang M."/>
        </authorList>
    </citation>
    <scope>NUCLEOTIDE SEQUENCE [LARGE SCALE GENOMIC DNA]</scope>
    <source>
        <strain evidence="1">M72</strain>
    </source>
</reference>
<keyword evidence="4" id="KW-1185">Reference proteome</keyword>
<evidence type="ECO:0000313" key="1">
    <source>
        <dbReference type="EMBL" id="CRL42083.1"/>
    </source>
</evidence>
<evidence type="ECO:0000313" key="5">
    <source>
        <dbReference type="Proteomes" id="UP000095495"/>
    </source>
</evidence>
<dbReference type="PANTHER" id="PTHR28055">
    <property type="entry name" value="ALTERED INHERITANCE OF MITOCHONDRIA PROTEIN 41, MITOCHONDRIAL"/>
    <property type="match status" value="1"/>
</dbReference>
<dbReference type="Proteomes" id="UP000446657">
    <property type="component" value="Unassembled WGS sequence"/>
</dbReference>
<organism evidence="1 4">
    <name type="scientific">Roseburia faecis</name>
    <dbReference type="NCBI Taxonomy" id="301302"/>
    <lineage>
        <taxon>Bacteria</taxon>
        <taxon>Bacillati</taxon>
        <taxon>Bacillota</taxon>
        <taxon>Clostridia</taxon>
        <taxon>Lachnospirales</taxon>
        <taxon>Lachnospiraceae</taxon>
        <taxon>Roseburia</taxon>
    </lineage>
</organism>
<dbReference type="EMBL" id="CVRR01000060">
    <property type="protein sequence ID" value="CRL42083.1"/>
    <property type="molecule type" value="Genomic_DNA"/>
</dbReference>
<evidence type="ECO:0000313" key="4">
    <source>
        <dbReference type="Proteomes" id="UP000049979"/>
    </source>
</evidence>
<name>A0A0M6WZ32_9FIRM</name>
<dbReference type="InterPro" id="IPR023168">
    <property type="entry name" value="GatB_Yqey_C_2"/>
</dbReference>
<dbReference type="EMBL" id="WNAL01000010">
    <property type="protein sequence ID" value="MTR81269.1"/>
    <property type="molecule type" value="Genomic_DNA"/>
</dbReference>
<dbReference type="InterPro" id="IPR003789">
    <property type="entry name" value="Asn/Gln_tRNA_amidoTrase-B-like"/>
</dbReference>
<accession>A0A0M6WZ32</accession>